<dbReference type="AlphaFoldDB" id="A0A915IFR9"/>
<name>A0A915IFR9_ROMCU</name>
<evidence type="ECO:0000313" key="1">
    <source>
        <dbReference type="Proteomes" id="UP000887565"/>
    </source>
</evidence>
<protein>
    <submittedName>
        <fullName evidence="2">Uncharacterized protein</fullName>
    </submittedName>
</protein>
<keyword evidence="1" id="KW-1185">Reference proteome</keyword>
<accession>A0A915IFR9</accession>
<evidence type="ECO:0000313" key="2">
    <source>
        <dbReference type="WBParaSite" id="nRc.2.0.1.t12758-RA"/>
    </source>
</evidence>
<organism evidence="1 2">
    <name type="scientific">Romanomermis culicivorax</name>
    <name type="common">Nematode worm</name>
    <dbReference type="NCBI Taxonomy" id="13658"/>
    <lineage>
        <taxon>Eukaryota</taxon>
        <taxon>Metazoa</taxon>
        <taxon>Ecdysozoa</taxon>
        <taxon>Nematoda</taxon>
        <taxon>Enoplea</taxon>
        <taxon>Dorylaimia</taxon>
        <taxon>Mermithida</taxon>
        <taxon>Mermithoidea</taxon>
        <taxon>Mermithidae</taxon>
        <taxon>Romanomermis</taxon>
    </lineage>
</organism>
<reference evidence="2" key="1">
    <citation type="submission" date="2022-11" db="UniProtKB">
        <authorList>
            <consortium name="WormBaseParasite"/>
        </authorList>
    </citation>
    <scope>IDENTIFICATION</scope>
</reference>
<dbReference type="Proteomes" id="UP000887565">
    <property type="component" value="Unplaced"/>
</dbReference>
<dbReference type="WBParaSite" id="nRc.2.0.1.t12758-RA">
    <property type="protein sequence ID" value="nRc.2.0.1.t12758-RA"/>
    <property type="gene ID" value="nRc.2.0.1.g12758"/>
</dbReference>
<sequence>MKAQKKELSKPNAPKIENIVRPMSSYAQSLKLSKPKNTVSNQRSQLSFQGIIDDDDDDLIIPTQWFDCSNALNSQINFPSIPPSQ</sequence>
<proteinExistence type="predicted"/>